<dbReference type="AlphaFoldDB" id="A0AA38PP37"/>
<reference evidence="3" key="1">
    <citation type="submission" date="2022-08" db="EMBL/GenBank/DDBJ databases">
        <authorList>
            <consortium name="DOE Joint Genome Institute"/>
            <person name="Min B."/>
            <person name="Riley R."/>
            <person name="Sierra-Patev S."/>
            <person name="Naranjo-Ortiz M."/>
            <person name="Looney B."/>
            <person name="Konkel Z."/>
            <person name="Slot J.C."/>
            <person name="Sakamoto Y."/>
            <person name="Steenwyk J.L."/>
            <person name="Rokas A."/>
            <person name="Carro J."/>
            <person name="Camarero S."/>
            <person name="Ferreira P."/>
            <person name="Molpeceres G."/>
            <person name="Ruiz-Duenas F.J."/>
            <person name="Serrano A."/>
            <person name="Henrissat B."/>
            <person name="Drula E."/>
            <person name="Hughes K.W."/>
            <person name="Mata J.L."/>
            <person name="Ishikawa N.K."/>
            <person name="Vargas-Isla R."/>
            <person name="Ushijima S."/>
            <person name="Smith C.A."/>
            <person name="Ahrendt S."/>
            <person name="Andreopoulos W."/>
            <person name="He G."/>
            <person name="Labutti K."/>
            <person name="Lipzen A."/>
            <person name="Ng V."/>
            <person name="Sandor L."/>
            <person name="Barry K."/>
            <person name="Martinez A.T."/>
            <person name="Xiao Y."/>
            <person name="Gibbons J.G."/>
            <person name="Terashima K."/>
            <person name="Hibbett D.S."/>
            <person name="Grigoriev I.V."/>
        </authorList>
    </citation>
    <scope>NUCLEOTIDE SEQUENCE</scope>
    <source>
        <strain evidence="3">TFB7829</strain>
    </source>
</reference>
<evidence type="ECO:0000313" key="3">
    <source>
        <dbReference type="EMBL" id="KAJ3979203.1"/>
    </source>
</evidence>
<organism evidence="3 4">
    <name type="scientific">Lentinula detonsa</name>
    <dbReference type="NCBI Taxonomy" id="2804962"/>
    <lineage>
        <taxon>Eukaryota</taxon>
        <taxon>Fungi</taxon>
        <taxon>Dikarya</taxon>
        <taxon>Basidiomycota</taxon>
        <taxon>Agaricomycotina</taxon>
        <taxon>Agaricomycetes</taxon>
        <taxon>Agaricomycetidae</taxon>
        <taxon>Agaricales</taxon>
        <taxon>Marasmiineae</taxon>
        <taxon>Omphalotaceae</taxon>
        <taxon>Lentinula</taxon>
    </lineage>
</organism>
<evidence type="ECO:0000313" key="4">
    <source>
        <dbReference type="Proteomes" id="UP001163850"/>
    </source>
</evidence>
<keyword evidence="1" id="KW-0175">Coiled coil</keyword>
<comment type="caution">
    <text evidence="3">The sequence shown here is derived from an EMBL/GenBank/DDBJ whole genome shotgun (WGS) entry which is preliminary data.</text>
</comment>
<gene>
    <name evidence="3" type="ORF">F5890DRAFT_1559042</name>
</gene>
<dbReference type="EMBL" id="MU802437">
    <property type="protein sequence ID" value="KAJ3979203.1"/>
    <property type="molecule type" value="Genomic_DNA"/>
</dbReference>
<feature type="coiled-coil region" evidence="1">
    <location>
        <begin position="98"/>
        <end position="125"/>
    </location>
</feature>
<accession>A0AA38PP37</accession>
<dbReference type="Proteomes" id="UP001163850">
    <property type="component" value="Unassembled WGS sequence"/>
</dbReference>
<sequence>MPRAKHAACARANNLRKRNVSTTIDSSPSVTPVVAAVPEPQSKENPNEPGFLDLIGALRGSVIIEDEGDEDCQDLEDDEELVLHGDVAIEEIHKLSALDTFNKMLQRAHDTVARTEREKEKGRKRACHYDGKANRTIRNYKKKRKDLLAKGFRSIEDVFSKAIPSSGARSTETISINSSDPSDSEAEAPVSHCAVPAKISDTNSELYKSQAVTKTQIILLAPDCQDTVPTTIFDVNTESHSVKV</sequence>
<feature type="region of interest" description="Disordered" evidence="2">
    <location>
        <begin position="169"/>
        <end position="190"/>
    </location>
</feature>
<proteinExistence type="predicted"/>
<name>A0AA38PP37_9AGAR</name>
<protein>
    <submittedName>
        <fullName evidence="3">Uncharacterized protein</fullName>
    </submittedName>
</protein>
<feature type="compositionally biased region" description="Polar residues" evidence="2">
    <location>
        <begin position="169"/>
        <end position="181"/>
    </location>
</feature>
<evidence type="ECO:0000256" key="1">
    <source>
        <dbReference type="SAM" id="Coils"/>
    </source>
</evidence>
<evidence type="ECO:0000256" key="2">
    <source>
        <dbReference type="SAM" id="MobiDB-lite"/>
    </source>
</evidence>